<comment type="caution">
    <text evidence="1">The sequence shown here is derived from an EMBL/GenBank/DDBJ whole genome shotgun (WGS) entry which is preliminary data.</text>
</comment>
<dbReference type="AlphaFoldDB" id="A0A2N0NDF6"/>
<organism evidence="1 2">
    <name type="scientific">Rhizophagus irregularis</name>
    <dbReference type="NCBI Taxonomy" id="588596"/>
    <lineage>
        <taxon>Eukaryota</taxon>
        <taxon>Fungi</taxon>
        <taxon>Fungi incertae sedis</taxon>
        <taxon>Mucoromycota</taxon>
        <taxon>Glomeromycotina</taxon>
        <taxon>Glomeromycetes</taxon>
        <taxon>Glomerales</taxon>
        <taxon>Glomeraceae</taxon>
        <taxon>Rhizophagus</taxon>
    </lineage>
</organism>
<evidence type="ECO:0000313" key="1">
    <source>
        <dbReference type="EMBL" id="PKB92613.1"/>
    </source>
</evidence>
<gene>
    <name evidence="1" type="ORF">RhiirA5_444046</name>
</gene>
<reference evidence="1 2" key="2">
    <citation type="submission" date="2017-09" db="EMBL/GenBank/DDBJ databases">
        <title>Extensive intraspecific genome diversity in a model arbuscular mycorrhizal fungus.</title>
        <authorList>
            <person name="Chen E.C."/>
            <person name="Morin E."/>
            <person name="Beaudet D."/>
            <person name="Noel J."/>
            <person name="Ndikumana S."/>
            <person name="Charron P."/>
            <person name="St-Onge C."/>
            <person name="Giorgi J."/>
            <person name="Grigoriev I.V."/>
            <person name="Roux C."/>
            <person name="Martin F.M."/>
            <person name="Corradi N."/>
        </authorList>
    </citation>
    <scope>NUCLEOTIDE SEQUENCE [LARGE SCALE GENOMIC DNA]</scope>
    <source>
        <strain evidence="1 2">A5</strain>
    </source>
</reference>
<name>A0A2N0NDF6_9GLOM</name>
<protein>
    <submittedName>
        <fullName evidence="1">Uncharacterized protein</fullName>
    </submittedName>
</protein>
<accession>A0A2N0NDF6</accession>
<reference evidence="1 2" key="1">
    <citation type="submission" date="2016-04" db="EMBL/GenBank/DDBJ databases">
        <title>Genome analyses suggest a sexual origin of heterokaryosis in a supposedly ancient asexual fungus.</title>
        <authorList>
            <person name="Ropars J."/>
            <person name="Sedzielewska K."/>
            <person name="Noel J."/>
            <person name="Charron P."/>
            <person name="Farinelli L."/>
            <person name="Marton T."/>
            <person name="Kruger M."/>
            <person name="Pelin A."/>
            <person name="Brachmann A."/>
            <person name="Corradi N."/>
        </authorList>
    </citation>
    <scope>NUCLEOTIDE SEQUENCE [LARGE SCALE GENOMIC DNA]</scope>
    <source>
        <strain evidence="1 2">A5</strain>
    </source>
</reference>
<proteinExistence type="predicted"/>
<dbReference type="EMBL" id="LLXJ01010479">
    <property type="protein sequence ID" value="PKB92613.1"/>
    <property type="molecule type" value="Genomic_DNA"/>
</dbReference>
<sequence length="161" mass="18381">MNISDNFKLLLDDLSNISKSLRAFHLLQEKEFQDSSIRAHLDDRNNNFETDLSSFIVSALSHTRRRITLNRIFTNHPTQPQLLTDPKDIDDAVINHFQNFVPIKSTPPVSVDTLPARWFTAYQPMDDVSSSIYDSLMNPLPLTNGYSPFLLLLTVKPLVLP</sequence>
<dbReference type="Proteomes" id="UP000232722">
    <property type="component" value="Unassembled WGS sequence"/>
</dbReference>
<evidence type="ECO:0000313" key="2">
    <source>
        <dbReference type="Proteomes" id="UP000232722"/>
    </source>
</evidence>